<accession>A0AAD8VZV6</accession>
<feature type="compositionally biased region" description="Polar residues" evidence="1">
    <location>
        <begin position="147"/>
        <end position="172"/>
    </location>
</feature>
<organism evidence="3 4">
    <name type="scientific">Lolium multiflorum</name>
    <name type="common">Italian ryegrass</name>
    <name type="synonym">Lolium perenne subsp. multiflorum</name>
    <dbReference type="NCBI Taxonomy" id="4521"/>
    <lineage>
        <taxon>Eukaryota</taxon>
        <taxon>Viridiplantae</taxon>
        <taxon>Streptophyta</taxon>
        <taxon>Embryophyta</taxon>
        <taxon>Tracheophyta</taxon>
        <taxon>Spermatophyta</taxon>
        <taxon>Magnoliopsida</taxon>
        <taxon>Liliopsida</taxon>
        <taxon>Poales</taxon>
        <taxon>Poaceae</taxon>
        <taxon>BOP clade</taxon>
        <taxon>Pooideae</taxon>
        <taxon>Poodae</taxon>
        <taxon>Poeae</taxon>
        <taxon>Poeae Chloroplast Group 2 (Poeae type)</taxon>
        <taxon>Loliodinae</taxon>
        <taxon>Loliinae</taxon>
        <taxon>Lolium</taxon>
    </lineage>
</organism>
<protein>
    <recommendedName>
        <fullName evidence="2">Retrotransposon gag domain-containing protein</fullName>
    </recommendedName>
</protein>
<dbReference type="Proteomes" id="UP001231189">
    <property type="component" value="Unassembled WGS sequence"/>
</dbReference>
<dbReference type="EMBL" id="JAUUTY010000005">
    <property type="protein sequence ID" value="KAK1627678.1"/>
    <property type="molecule type" value="Genomic_DNA"/>
</dbReference>
<dbReference type="InterPro" id="IPR005162">
    <property type="entry name" value="Retrotrans_gag_dom"/>
</dbReference>
<feature type="compositionally biased region" description="Basic and acidic residues" evidence="1">
    <location>
        <begin position="174"/>
        <end position="195"/>
    </location>
</feature>
<dbReference type="AlphaFoldDB" id="A0AAD8VZV6"/>
<feature type="compositionally biased region" description="Low complexity" evidence="1">
    <location>
        <begin position="116"/>
        <end position="127"/>
    </location>
</feature>
<proteinExistence type="predicted"/>
<comment type="caution">
    <text evidence="3">The sequence shown here is derived from an EMBL/GenBank/DDBJ whole genome shotgun (WGS) entry which is preliminary data.</text>
</comment>
<evidence type="ECO:0000256" key="1">
    <source>
        <dbReference type="SAM" id="MobiDB-lite"/>
    </source>
</evidence>
<gene>
    <name evidence="3" type="ORF">QYE76_001993</name>
</gene>
<sequence length="439" mass="48743">MAPRCGIQQLEAELKSTMDELSAQNNSMEGYTKQVLDSLQGMQTKIDEIQGSLAETTTTVVAGQQRMGDIANRLAAVELSARTALKPISVPLPGAGDGHGAEPNPMGSTRPPALGAATACPSASTTSFGSMDHRDPSLHRGDAPGIFSNQRSAPGTGTNPSPHARSTAQLNSPEHAHEHVTGFDTGGRESTPKMDFSKFKGENPMVWQQECETYFELYHVSDGLRTRYASLNFRGTAALWLRNVQAKDRVEDWGEMCRLVHDKFGKNKYMQYRRQMRALRQIGTVAEYIDKFEILRNQLLLYNPALDEAFFVDEFMHGLRDDIRIAIHLHCPKDLDSASLLALMQEEDMDSLKKKSPSRLILMSSPNSVLVIRLAVRNMAAKRNRGTKMMRRNQSKQNGKIVWIHLGLIGAPAYVSPVENVIVKYTSVQIKFLSTSLRN</sequence>
<feature type="domain" description="Retrotransposon gag" evidence="2">
    <location>
        <begin position="228"/>
        <end position="321"/>
    </location>
</feature>
<evidence type="ECO:0000259" key="2">
    <source>
        <dbReference type="Pfam" id="PF03732"/>
    </source>
</evidence>
<dbReference type="Pfam" id="PF03732">
    <property type="entry name" value="Retrotrans_gag"/>
    <property type="match status" value="1"/>
</dbReference>
<evidence type="ECO:0000313" key="4">
    <source>
        <dbReference type="Proteomes" id="UP001231189"/>
    </source>
</evidence>
<feature type="region of interest" description="Disordered" evidence="1">
    <location>
        <begin position="90"/>
        <end position="195"/>
    </location>
</feature>
<reference evidence="3" key="1">
    <citation type="submission" date="2023-07" db="EMBL/GenBank/DDBJ databases">
        <title>A chromosome-level genome assembly of Lolium multiflorum.</title>
        <authorList>
            <person name="Chen Y."/>
            <person name="Copetti D."/>
            <person name="Kolliker R."/>
            <person name="Studer B."/>
        </authorList>
    </citation>
    <scope>NUCLEOTIDE SEQUENCE</scope>
    <source>
        <strain evidence="3">02402/16</strain>
        <tissue evidence="3">Leaf</tissue>
    </source>
</reference>
<feature type="compositionally biased region" description="Basic and acidic residues" evidence="1">
    <location>
        <begin position="131"/>
        <end position="142"/>
    </location>
</feature>
<name>A0AAD8VZV6_LOLMU</name>
<evidence type="ECO:0000313" key="3">
    <source>
        <dbReference type="EMBL" id="KAK1627678.1"/>
    </source>
</evidence>
<keyword evidence="4" id="KW-1185">Reference proteome</keyword>